<evidence type="ECO:0000256" key="3">
    <source>
        <dbReference type="ARBA" id="ARBA00022692"/>
    </source>
</evidence>
<evidence type="ECO:0000256" key="5">
    <source>
        <dbReference type="ARBA" id="ARBA00023136"/>
    </source>
</evidence>
<proteinExistence type="predicted"/>
<organism evidence="9 10">
    <name type="scientific">Drosophila rhopaloa</name>
    <name type="common">Fruit fly</name>
    <dbReference type="NCBI Taxonomy" id="1041015"/>
    <lineage>
        <taxon>Eukaryota</taxon>
        <taxon>Metazoa</taxon>
        <taxon>Ecdysozoa</taxon>
        <taxon>Arthropoda</taxon>
        <taxon>Hexapoda</taxon>
        <taxon>Insecta</taxon>
        <taxon>Pterygota</taxon>
        <taxon>Neoptera</taxon>
        <taxon>Endopterygota</taxon>
        <taxon>Diptera</taxon>
        <taxon>Brachycera</taxon>
        <taxon>Muscomorpha</taxon>
        <taxon>Ephydroidea</taxon>
        <taxon>Drosophilidae</taxon>
        <taxon>Drosophila</taxon>
        <taxon>Sophophora</taxon>
    </lineage>
</organism>
<accession>A0ABM5GWE8</accession>
<dbReference type="RefSeq" id="XP_016970647.2">
    <property type="nucleotide sequence ID" value="XM_017115158.2"/>
</dbReference>
<dbReference type="PANTHER" id="PTHR42643:SF41">
    <property type="entry name" value="IONOTROPIC RECEPTOR 20A-RELATED"/>
    <property type="match status" value="1"/>
</dbReference>
<dbReference type="PANTHER" id="PTHR42643">
    <property type="entry name" value="IONOTROPIC RECEPTOR 20A-RELATED"/>
    <property type="match status" value="1"/>
</dbReference>
<keyword evidence="3 8" id="KW-0812">Transmembrane</keyword>
<evidence type="ECO:0000256" key="1">
    <source>
        <dbReference type="ARBA" id="ARBA00004651"/>
    </source>
</evidence>
<dbReference type="EnsemblMetazoa" id="XM_017115158.2">
    <property type="protein sequence ID" value="XP_016970647.2"/>
    <property type="gene ID" value="LOC108038383"/>
</dbReference>
<keyword evidence="4 8" id="KW-1133">Transmembrane helix</keyword>
<feature type="transmembrane region" description="Helical" evidence="8">
    <location>
        <begin position="336"/>
        <end position="358"/>
    </location>
</feature>
<evidence type="ECO:0000313" key="10">
    <source>
        <dbReference type="Proteomes" id="UP001652680"/>
    </source>
</evidence>
<keyword evidence="5 8" id="KW-0472">Membrane</keyword>
<feature type="transmembrane region" description="Helical" evidence="8">
    <location>
        <begin position="524"/>
        <end position="549"/>
    </location>
</feature>
<dbReference type="GeneID" id="108038383"/>
<sequence length="556" mass="63884">MLAKLDPSIGIAAELVNLYGLLVQFLLREETTLVYYNPSGLDCSWNSHWPWNLTTHPQIVWQRSFPHSGLNDRFNRETMLLACLPEGPDGVAQLESLANNLNHLRTVRLLIEVVGSGQDLLASQLLSTCLRAGVMNVELYFRNYNHSLILYTYRAFPRFELVKRGIGKGVELFSNKLLNLQGHRLRVMPDLSPPNTFDYLDAKGEKQVAGFLWDFIATFANSINASLEVIRPNWRVIAVPESSFMLEYTAKGSIDVGLTTTFVSKRNILALNQYTYPVLISSWCTMLPVERPLPTAKLFERILCPALAVILPLIIVVGWLLLRHRRWLINLRMARIVPRLVVLLLMATCNAQLLSLLISPPYQERITSFDDMLDNELSILGMRTEFYNFEGTFRARYAGIFHLIDDPDELYDLRNHFNTSWAYTMPFTKWLVINTQQRFFSKPVFRLANDLCFCDFLPSSIVVAPHSIYWVSLKDFTLIAEQFGLIKHWIRKSYYDMVKAGRMSIKDYSQLVVLKPLGIGDLELVWRICGAATLLAVVIFLMELMFFYINVFLNNL</sequence>
<comment type="subcellular location">
    <subcellularLocation>
        <location evidence="1">Cell membrane</location>
        <topology evidence="1">Multi-pass membrane protein</topology>
    </subcellularLocation>
</comment>
<keyword evidence="7" id="KW-0325">Glycoprotein</keyword>
<evidence type="ECO:0000256" key="2">
    <source>
        <dbReference type="ARBA" id="ARBA00022475"/>
    </source>
</evidence>
<evidence type="ECO:0000256" key="4">
    <source>
        <dbReference type="ARBA" id="ARBA00022989"/>
    </source>
</evidence>
<keyword evidence="2" id="KW-1003">Cell membrane</keyword>
<reference evidence="9" key="2">
    <citation type="submission" date="2025-05" db="UniProtKB">
        <authorList>
            <consortium name="EnsemblMetazoa"/>
        </authorList>
    </citation>
    <scope>IDENTIFICATION</scope>
</reference>
<name>A0ABM5GWE8_DRORH</name>
<keyword evidence="10" id="KW-1185">Reference proteome</keyword>
<evidence type="ECO:0000256" key="7">
    <source>
        <dbReference type="ARBA" id="ARBA00023180"/>
    </source>
</evidence>
<protein>
    <submittedName>
        <fullName evidence="9">Uncharacterized protein</fullName>
    </submittedName>
</protein>
<evidence type="ECO:0000256" key="6">
    <source>
        <dbReference type="ARBA" id="ARBA00023170"/>
    </source>
</evidence>
<feature type="transmembrane region" description="Helical" evidence="8">
    <location>
        <begin position="302"/>
        <end position="321"/>
    </location>
</feature>
<evidence type="ECO:0000256" key="8">
    <source>
        <dbReference type="SAM" id="Phobius"/>
    </source>
</evidence>
<evidence type="ECO:0000313" key="9">
    <source>
        <dbReference type="EnsemblMetazoa" id="XP_016970647.2"/>
    </source>
</evidence>
<dbReference type="InterPro" id="IPR052192">
    <property type="entry name" value="Insect_Ionotropic_Sensory_Rcpt"/>
</dbReference>
<reference evidence="10" key="1">
    <citation type="journal article" date="2021" name="Elife">
        <title>Highly contiguous assemblies of 101 drosophilid genomes.</title>
        <authorList>
            <person name="Kim B.Y."/>
            <person name="Wang J.R."/>
            <person name="Miller D.E."/>
            <person name="Barmina O."/>
            <person name="Delaney E."/>
            <person name="Thompson A."/>
            <person name="Comeault A.A."/>
            <person name="Peede D."/>
            <person name="D'Agostino E.R."/>
            <person name="Pelaez J."/>
            <person name="Aguilar J.M."/>
            <person name="Haji D."/>
            <person name="Matsunaga T."/>
            <person name="Armstrong E.E."/>
            <person name="Zych M."/>
            <person name="Ogawa Y."/>
            <person name="Stamenkovic-Radak M."/>
            <person name="Jelic M."/>
            <person name="Veselinovic M.S."/>
            <person name="Tanaskovic M."/>
            <person name="Eric P."/>
            <person name="Gao J.J."/>
            <person name="Katoh T.K."/>
            <person name="Toda M.J."/>
            <person name="Watabe H."/>
            <person name="Watada M."/>
            <person name="Davis J.S."/>
            <person name="Moyle L.C."/>
            <person name="Manoli G."/>
            <person name="Bertolini E."/>
            <person name="Kostal V."/>
            <person name="Hawley R.S."/>
            <person name="Takahashi A."/>
            <person name="Jones C.D."/>
            <person name="Price D.K."/>
            <person name="Whiteman N."/>
            <person name="Kopp A."/>
            <person name="Matute D.R."/>
            <person name="Petrov D.A."/>
        </authorList>
    </citation>
    <scope>NUCLEOTIDE SEQUENCE [LARGE SCALE GENOMIC DNA]</scope>
</reference>
<keyword evidence="6" id="KW-0675">Receptor</keyword>
<dbReference type="SUPFAM" id="SSF53850">
    <property type="entry name" value="Periplasmic binding protein-like II"/>
    <property type="match status" value="1"/>
</dbReference>
<dbReference type="Proteomes" id="UP001652680">
    <property type="component" value="Unassembled WGS sequence"/>
</dbReference>